<evidence type="ECO:0000313" key="1">
    <source>
        <dbReference type="EMBL" id="RGD62436.1"/>
    </source>
</evidence>
<organism evidence="1 2">
    <name type="scientific">Kitasatospora xanthocidica</name>
    <dbReference type="NCBI Taxonomy" id="83382"/>
    <lineage>
        <taxon>Bacteria</taxon>
        <taxon>Bacillati</taxon>
        <taxon>Actinomycetota</taxon>
        <taxon>Actinomycetes</taxon>
        <taxon>Kitasatosporales</taxon>
        <taxon>Streptomycetaceae</taxon>
        <taxon>Kitasatospora</taxon>
    </lineage>
</organism>
<keyword evidence="2" id="KW-1185">Reference proteome</keyword>
<accession>A0A373A2Q2</accession>
<sequence>MCESLSYIVERDARFRTRILGSAAVWLSLGIKDEMTMAHNTMVETSRKLRNAHKSVCSVCK</sequence>
<name>A0A373A2Q2_9ACTN</name>
<dbReference type="EMBL" id="QVIG01000001">
    <property type="protein sequence ID" value="RGD62436.1"/>
    <property type="molecule type" value="Genomic_DNA"/>
</dbReference>
<proteinExistence type="predicted"/>
<protein>
    <submittedName>
        <fullName evidence="1">Uncharacterized protein</fullName>
    </submittedName>
</protein>
<dbReference type="AlphaFoldDB" id="A0A373A2Q2"/>
<comment type="caution">
    <text evidence="1">The sequence shown here is derived from an EMBL/GenBank/DDBJ whole genome shotgun (WGS) entry which is preliminary data.</text>
</comment>
<gene>
    <name evidence="1" type="ORF">DR950_35980</name>
</gene>
<reference evidence="1 2" key="1">
    <citation type="submission" date="2018-08" db="EMBL/GenBank/DDBJ databases">
        <title>Diversity &amp; Physiological Properties of Lignin-Decomposing Actinobacteria from Soil.</title>
        <authorList>
            <person name="Roh S.G."/>
            <person name="Kim S.B."/>
        </authorList>
    </citation>
    <scope>NUCLEOTIDE SEQUENCE [LARGE SCALE GENOMIC DNA]</scope>
    <source>
        <strain evidence="1 2">MMS17-GH009</strain>
    </source>
</reference>
<evidence type="ECO:0000313" key="2">
    <source>
        <dbReference type="Proteomes" id="UP000263377"/>
    </source>
</evidence>
<dbReference type="Proteomes" id="UP000263377">
    <property type="component" value="Unassembled WGS sequence"/>
</dbReference>